<dbReference type="PANTHER" id="PTHR16026:SF0">
    <property type="entry name" value="CARTILAGE ACIDIC PROTEIN 1"/>
    <property type="match status" value="1"/>
</dbReference>
<dbReference type="InterPro" id="IPR013517">
    <property type="entry name" value="FG-GAP"/>
</dbReference>
<reference evidence="3 4" key="1">
    <citation type="submission" date="2020-06" db="EMBL/GenBank/DDBJ databases">
        <title>Dyadobacter sandarakinus sp. nov., isolated from the soil of the Arctic Yellow River Station.</title>
        <authorList>
            <person name="Zhang Y."/>
            <person name="Peng F."/>
        </authorList>
    </citation>
    <scope>NUCLEOTIDE SEQUENCE [LARGE SCALE GENOMIC DNA]</scope>
    <source>
        <strain evidence="3 4">Q3-56</strain>
    </source>
</reference>
<name>A0ABX7I3Q1_9BACT</name>
<dbReference type="Gene3D" id="2.130.10.130">
    <property type="entry name" value="Integrin alpha, N-terminal"/>
    <property type="match status" value="3"/>
</dbReference>
<dbReference type="InterPro" id="IPR011519">
    <property type="entry name" value="UnbV_ASPIC"/>
</dbReference>
<keyword evidence="4" id="KW-1185">Reference proteome</keyword>
<feature type="domain" description="ASPIC/UnbV" evidence="2">
    <location>
        <begin position="518"/>
        <end position="585"/>
    </location>
</feature>
<evidence type="ECO:0000313" key="3">
    <source>
        <dbReference type="EMBL" id="QRR00692.1"/>
    </source>
</evidence>
<dbReference type="RefSeq" id="WP_204662096.1">
    <property type="nucleotide sequence ID" value="NZ_CP056775.1"/>
</dbReference>
<gene>
    <name evidence="3" type="ORF">HWI92_07120</name>
</gene>
<dbReference type="EMBL" id="CP056775">
    <property type="protein sequence ID" value="QRR00692.1"/>
    <property type="molecule type" value="Genomic_DNA"/>
</dbReference>
<sequence>MLLLDTFACRRKGDTLFYKLSPDETGIHFANNIAEGDTINAFTYYYCYNGGGVGIADFNNDQLPDILFTGNMVTSRLYLNKGNMQFEDITVQAGLTTSDWIMGVSVVDINHDGFTDIYLNVAGPRFAKKHHNLLYVNQKNLTFREEAAAYGLNDSSFCVQSAFLDYDRDGDLDMYLLTNEVDEIEKTMIIPAGFPITRGKTADQFYENVGDTLGHPMYKNVSVQAGVRQEGYGLGLAVGDLNQDGWPDVYASNDFMPNDQLLINQRNKTFRESARESLRHQTYNGMGVDIEDINNDARPDIMVMDMLPENNERRKTMIAKADYEKFFLRQKAGYVDQYMRNTLQLNQGTSANGTTYFSEIGQLTGMQATDWSWGVLLADYDNDGLRDAYITNGFVKDITDLDFLAYNTDHSMFGTNEVKANRTRELLSMLKSVKLSNYMYRNKGNLDFENNTTNWGLKYDSFSNGAAYADLDNDGDLDLVVSNINEEAFVFENTSIKQAGEDHYLQMLLSGSPKNPAGIGAAITLYCGNDRFYHYFSPVKGYLSSMSGPLHAGLGKHASIDSLRVIWPDGKSQLMTSVQADQRLTLNYQQADDAASPAGKAADVVFSNANDTYDVHWKHTENEFNDFVEESLLMAMYSRKGPGIAVADADQLNGTDFFIGGAAGLPGTLFRQTKSGTFEHQQILEDDARFEDAGSLFFDADGDGDQDLYIVSGGSEFSNQPGAYTDRLYLNDGKGHFTKNGQALPATTSSGSCVAAADFDKDGDLDLFRAGAVLPGEYPGPPRSYLLTNHAGKFTDATEMLAPALLHAGMINAAVWTDFNNDGWTDLIVTGEWMAPVFLKNQKGKLTDVTAQTGLQNMHGWWSSIYPADLDNDGDTDYVLGNVGDNIDYRPSHNEPLELYYADFAGNGRPKPVMTRYMTNAGGDKESFPLSFRDDLFRTMPVLKKKFNTYEPFSRAKLDDIFSKDLVSGAKHYTAETFRSCILINKGSGKFEMKALPAEAQFSCIFGILPLDADADGNLDLLLTGNSHSNEVVYGFMDASVGILLKGDGKGNFRPLPAEMSGVFLSGATRGIGMLYDSRGRQVVLATANADSLNILTNRNRHLREVIRAKPEDVYAEITFKNGVKRKQEFNYGAGYLSQQERAIGISDGIRSVLIFDKNGKNRQVYSLK</sequence>
<protein>
    <submittedName>
        <fullName evidence="3">VCBS repeat-containing protein</fullName>
    </submittedName>
</protein>
<organism evidence="3 4">
    <name type="scientific">Dyadobacter sandarakinus</name>
    <dbReference type="NCBI Taxonomy" id="2747268"/>
    <lineage>
        <taxon>Bacteria</taxon>
        <taxon>Pseudomonadati</taxon>
        <taxon>Bacteroidota</taxon>
        <taxon>Cytophagia</taxon>
        <taxon>Cytophagales</taxon>
        <taxon>Spirosomataceae</taxon>
        <taxon>Dyadobacter</taxon>
    </lineage>
</organism>
<dbReference type="Pfam" id="PF13517">
    <property type="entry name" value="FG-GAP_3"/>
    <property type="match status" value="4"/>
</dbReference>
<dbReference type="Pfam" id="PF07593">
    <property type="entry name" value="UnbV_ASPIC"/>
    <property type="match status" value="1"/>
</dbReference>
<evidence type="ECO:0000259" key="2">
    <source>
        <dbReference type="Pfam" id="PF07593"/>
    </source>
</evidence>
<dbReference type="InterPro" id="IPR028994">
    <property type="entry name" value="Integrin_alpha_N"/>
</dbReference>
<dbReference type="PANTHER" id="PTHR16026">
    <property type="entry name" value="CARTILAGE ACIDIC PROTEIN 1"/>
    <property type="match status" value="1"/>
</dbReference>
<dbReference type="SUPFAM" id="SSF69318">
    <property type="entry name" value="Integrin alpha N-terminal domain"/>
    <property type="match status" value="3"/>
</dbReference>
<dbReference type="InterPro" id="IPR027039">
    <property type="entry name" value="Crtac1"/>
</dbReference>
<accession>A0ABX7I3Q1</accession>
<keyword evidence="1" id="KW-0732">Signal</keyword>
<proteinExistence type="predicted"/>
<dbReference type="Proteomes" id="UP000612680">
    <property type="component" value="Chromosome"/>
</dbReference>
<evidence type="ECO:0000256" key="1">
    <source>
        <dbReference type="ARBA" id="ARBA00022729"/>
    </source>
</evidence>
<evidence type="ECO:0000313" key="4">
    <source>
        <dbReference type="Proteomes" id="UP000612680"/>
    </source>
</evidence>